<name>A0ABQ8FND1_9FUNG</name>
<dbReference type="EMBL" id="JAFCIX010000015">
    <property type="protein sequence ID" value="KAH6601307.1"/>
    <property type="molecule type" value="Genomic_DNA"/>
</dbReference>
<protein>
    <recommendedName>
        <fullName evidence="3">Prefoldin, alpha subunit</fullName>
    </recommendedName>
</protein>
<evidence type="ECO:0000313" key="2">
    <source>
        <dbReference type="Proteomes" id="UP001648503"/>
    </source>
</evidence>
<keyword evidence="2" id="KW-1185">Reference proteome</keyword>
<reference evidence="1 2" key="1">
    <citation type="submission" date="2021-02" db="EMBL/GenBank/DDBJ databases">
        <title>Variation within the Batrachochytrium salamandrivorans European outbreak.</title>
        <authorList>
            <person name="Kelly M."/>
            <person name="Pasmans F."/>
            <person name="Shea T.P."/>
            <person name="Munoz J.F."/>
            <person name="Carranza S."/>
            <person name="Cuomo C.A."/>
            <person name="Martel A."/>
        </authorList>
    </citation>
    <scope>NUCLEOTIDE SEQUENCE [LARGE SCALE GENOMIC DNA]</scope>
    <source>
        <strain evidence="1 2">AMFP18/2</strain>
    </source>
</reference>
<dbReference type="Proteomes" id="UP001648503">
    <property type="component" value="Unassembled WGS sequence"/>
</dbReference>
<proteinExistence type="predicted"/>
<comment type="caution">
    <text evidence="1">The sequence shown here is derived from an EMBL/GenBank/DDBJ whole genome shotgun (WGS) entry which is preliminary data.</text>
</comment>
<organism evidence="1 2">
    <name type="scientific">Batrachochytrium salamandrivorans</name>
    <dbReference type="NCBI Taxonomy" id="1357716"/>
    <lineage>
        <taxon>Eukaryota</taxon>
        <taxon>Fungi</taxon>
        <taxon>Fungi incertae sedis</taxon>
        <taxon>Chytridiomycota</taxon>
        <taxon>Chytridiomycota incertae sedis</taxon>
        <taxon>Chytridiomycetes</taxon>
        <taxon>Rhizophydiales</taxon>
        <taxon>Rhizophydiales incertae sedis</taxon>
        <taxon>Batrachochytrium</taxon>
    </lineage>
</organism>
<gene>
    <name evidence="1" type="ORF">BASA50_001700</name>
</gene>
<sequence length="169" mass="19535">MPTQASISTQTTPQHHVTFAPLGPTKASQTSPEWFNYVRNPHQVDPYQTELYRQIQETEAKMAKLKESSRIPCNKFRILTDKMVQAESDIACITMRGGSPLKLSANDHFQLAALHRANYAYSVRRRAVEIVCTDIAEKYEKLRIKALTLWDKVRKYEHDLRHHPGHVHK</sequence>
<accession>A0ABQ8FND1</accession>
<evidence type="ECO:0008006" key="3">
    <source>
        <dbReference type="Google" id="ProtNLM"/>
    </source>
</evidence>
<evidence type="ECO:0000313" key="1">
    <source>
        <dbReference type="EMBL" id="KAH6601307.1"/>
    </source>
</evidence>